<sequence>MSKMESSGLFNCAIRVKDEPCDTSLIENDDNGIDEAPDVKNFRVSREYSTFQDSDKNDENKFDEMQILFE</sequence>
<organism evidence="1 2">
    <name type="scientific">Trichogramma kaykai</name>
    <dbReference type="NCBI Taxonomy" id="54128"/>
    <lineage>
        <taxon>Eukaryota</taxon>
        <taxon>Metazoa</taxon>
        <taxon>Ecdysozoa</taxon>
        <taxon>Arthropoda</taxon>
        <taxon>Hexapoda</taxon>
        <taxon>Insecta</taxon>
        <taxon>Pterygota</taxon>
        <taxon>Neoptera</taxon>
        <taxon>Endopterygota</taxon>
        <taxon>Hymenoptera</taxon>
        <taxon>Apocrita</taxon>
        <taxon>Proctotrupomorpha</taxon>
        <taxon>Chalcidoidea</taxon>
        <taxon>Trichogrammatidae</taxon>
        <taxon>Trichogramma</taxon>
    </lineage>
</organism>
<accession>A0ABD2WH22</accession>
<keyword evidence="2" id="KW-1185">Reference proteome</keyword>
<evidence type="ECO:0000313" key="2">
    <source>
        <dbReference type="Proteomes" id="UP001627154"/>
    </source>
</evidence>
<gene>
    <name evidence="1" type="ORF">TKK_013340</name>
</gene>
<dbReference type="EMBL" id="JBJJXI010000107">
    <property type="protein sequence ID" value="KAL3392010.1"/>
    <property type="molecule type" value="Genomic_DNA"/>
</dbReference>
<proteinExistence type="predicted"/>
<reference evidence="1 2" key="1">
    <citation type="journal article" date="2024" name="bioRxiv">
        <title>A reference genome for Trichogramma kaykai: A tiny desert-dwelling parasitoid wasp with competing sex-ratio distorters.</title>
        <authorList>
            <person name="Culotta J."/>
            <person name="Lindsey A.R."/>
        </authorList>
    </citation>
    <scope>NUCLEOTIDE SEQUENCE [LARGE SCALE GENOMIC DNA]</scope>
    <source>
        <strain evidence="1 2">KSX58</strain>
    </source>
</reference>
<name>A0ABD2WH22_9HYME</name>
<dbReference type="AlphaFoldDB" id="A0ABD2WH22"/>
<evidence type="ECO:0000313" key="1">
    <source>
        <dbReference type="EMBL" id="KAL3392010.1"/>
    </source>
</evidence>
<dbReference type="Proteomes" id="UP001627154">
    <property type="component" value="Unassembled WGS sequence"/>
</dbReference>
<protein>
    <submittedName>
        <fullName evidence="1">Uncharacterized protein</fullName>
    </submittedName>
</protein>
<comment type="caution">
    <text evidence="1">The sequence shown here is derived from an EMBL/GenBank/DDBJ whole genome shotgun (WGS) entry which is preliminary data.</text>
</comment>